<dbReference type="EMBL" id="LOHS01000143">
    <property type="protein sequence ID" value="OAH10409.1"/>
    <property type="molecule type" value="Genomic_DNA"/>
</dbReference>
<dbReference type="PATRIC" id="fig|1716141.3.peg.6585"/>
<keyword evidence="3" id="KW-1185">Reference proteome</keyword>
<protein>
    <submittedName>
        <fullName evidence="2">Uncharacterized protein</fullName>
    </submittedName>
</protein>
<evidence type="ECO:0000313" key="2">
    <source>
        <dbReference type="EMBL" id="OAH10409.1"/>
    </source>
</evidence>
<accession>A0A177HIH2</accession>
<evidence type="ECO:0000313" key="3">
    <source>
        <dbReference type="Proteomes" id="UP000077381"/>
    </source>
</evidence>
<evidence type="ECO:0000256" key="1">
    <source>
        <dbReference type="SAM" id="MobiDB-lite"/>
    </source>
</evidence>
<reference evidence="2 3" key="1">
    <citation type="submission" date="2015-12" db="EMBL/GenBank/DDBJ databases">
        <title>Genome sequence of Streptomyces sp. G25.</title>
        <authorList>
            <person name="Poehlein A."/>
            <person name="Roettig A."/>
            <person name="Hiessl S."/>
            <person name="Hauschild P."/>
            <person name="Schauer J."/>
            <person name="Madkour M.H."/>
            <person name="Al-Ansari A.M."/>
            <person name="Almakishah N.H."/>
            <person name="Steinbuechel A."/>
            <person name="Daniel R."/>
        </authorList>
    </citation>
    <scope>NUCLEOTIDE SEQUENCE [LARGE SCALE GENOMIC DNA]</scope>
    <source>
        <strain evidence="3">G25(2015)</strain>
    </source>
</reference>
<name>A0A177HIH2_9ACTN</name>
<gene>
    <name evidence="2" type="ORF">STSP_62620</name>
</gene>
<dbReference type="STRING" id="1716141.STSP_62620"/>
<sequence length="226" mass="24466">MAAFMARAVELTPKPARQQMRALAAARAAHEAGNPETALKLLSIVEAGSLDERRRGEVDLMRAWLAFTRNRGSEVSVLLLKAASRIAYVAGRSARLEARGHGQCRGHPRLPAHPIRADTGRAPRNAAWRRPSAGWSTAGAPRRRYRLCHPPVLPRLRPYPADSGRIGAHLAVRHRGDRLAQGPALRRLRRGDSRHLAEGHVGQEGGLGPGRPVVPAAERPMSAIGG</sequence>
<organism evidence="2 3">
    <name type="scientific">Streptomyces jeddahensis</name>
    <dbReference type="NCBI Taxonomy" id="1716141"/>
    <lineage>
        <taxon>Bacteria</taxon>
        <taxon>Bacillati</taxon>
        <taxon>Actinomycetota</taxon>
        <taxon>Actinomycetes</taxon>
        <taxon>Kitasatosporales</taxon>
        <taxon>Streptomycetaceae</taxon>
        <taxon>Streptomyces</taxon>
    </lineage>
</organism>
<dbReference type="Proteomes" id="UP000077381">
    <property type="component" value="Unassembled WGS sequence"/>
</dbReference>
<comment type="caution">
    <text evidence="2">The sequence shown here is derived from an EMBL/GenBank/DDBJ whole genome shotgun (WGS) entry which is preliminary data.</text>
</comment>
<feature type="region of interest" description="Disordered" evidence="1">
    <location>
        <begin position="99"/>
        <end position="135"/>
    </location>
</feature>
<feature type="region of interest" description="Disordered" evidence="1">
    <location>
        <begin position="198"/>
        <end position="226"/>
    </location>
</feature>
<dbReference type="AlphaFoldDB" id="A0A177HIH2"/>
<proteinExistence type="predicted"/>